<protein>
    <submittedName>
        <fullName evidence="2">Uncharacterized protein</fullName>
    </submittedName>
</protein>
<evidence type="ECO:0000313" key="2">
    <source>
        <dbReference type="EMBL" id="ODN04130.1"/>
    </source>
</evidence>
<reference evidence="2 3" key="1">
    <citation type="journal article" date="2016" name="Genome Biol. Evol.">
        <title>Gene Family Evolution Reflects Adaptation to Soil Environmental Stressors in the Genome of the Collembolan Orchesella cincta.</title>
        <authorList>
            <person name="Faddeeva-Vakhrusheva A."/>
            <person name="Derks M.F."/>
            <person name="Anvar S.Y."/>
            <person name="Agamennone V."/>
            <person name="Suring W."/>
            <person name="Smit S."/>
            <person name="van Straalen N.M."/>
            <person name="Roelofs D."/>
        </authorList>
    </citation>
    <scope>NUCLEOTIDE SEQUENCE [LARGE SCALE GENOMIC DNA]</scope>
    <source>
        <tissue evidence="2">Mixed pool</tissue>
    </source>
</reference>
<feature type="region of interest" description="Disordered" evidence="1">
    <location>
        <begin position="397"/>
        <end position="620"/>
    </location>
</feature>
<feature type="non-terminal residue" evidence="2">
    <location>
        <position position="1"/>
    </location>
</feature>
<organism evidence="2 3">
    <name type="scientific">Orchesella cincta</name>
    <name type="common">Springtail</name>
    <name type="synonym">Podura cincta</name>
    <dbReference type="NCBI Taxonomy" id="48709"/>
    <lineage>
        <taxon>Eukaryota</taxon>
        <taxon>Metazoa</taxon>
        <taxon>Ecdysozoa</taxon>
        <taxon>Arthropoda</taxon>
        <taxon>Hexapoda</taxon>
        <taxon>Collembola</taxon>
        <taxon>Entomobryomorpha</taxon>
        <taxon>Entomobryoidea</taxon>
        <taxon>Orchesellidae</taxon>
        <taxon>Orchesellinae</taxon>
        <taxon>Orchesella</taxon>
    </lineage>
</organism>
<feature type="compositionally biased region" description="Polar residues" evidence="1">
    <location>
        <begin position="447"/>
        <end position="457"/>
    </location>
</feature>
<evidence type="ECO:0000256" key="1">
    <source>
        <dbReference type="SAM" id="MobiDB-lite"/>
    </source>
</evidence>
<feature type="compositionally biased region" description="Polar residues" evidence="1">
    <location>
        <begin position="466"/>
        <end position="475"/>
    </location>
</feature>
<accession>A0A1D2NFT4</accession>
<name>A0A1D2NFT4_ORCCI</name>
<dbReference type="EMBL" id="LJIJ01000054">
    <property type="protein sequence ID" value="ODN04130.1"/>
    <property type="molecule type" value="Genomic_DNA"/>
</dbReference>
<dbReference type="AlphaFoldDB" id="A0A1D2NFT4"/>
<gene>
    <name evidence="2" type="ORF">Ocin01_02545</name>
</gene>
<proteinExistence type="predicted"/>
<keyword evidence="3" id="KW-1185">Reference proteome</keyword>
<feature type="compositionally biased region" description="Basic and acidic residues" evidence="1">
    <location>
        <begin position="493"/>
        <end position="531"/>
    </location>
</feature>
<comment type="caution">
    <text evidence="2">The sequence shown here is derived from an EMBL/GenBank/DDBJ whole genome shotgun (WGS) entry which is preliminary data.</text>
</comment>
<feature type="compositionally biased region" description="Pro residues" evidence="1">
    <location>
        <begin position="566"/>
        <end position="577"/>
    </location>
</feature>
<sequence length="620" mass="68302">ESGAVPQYASLQGHTVVSMSGQPDAFQFPHNSPFFQLAAMDAGTGQLGIESRRRLVLLPHVTSARWPLDEASRPPPPQSAPQALTSGPLNQFKFSKVGDRSELMYESRPEYFVGPNRAPLLSHPIRYEGIPMHSIMYASTASPIARVNNPISYITHGEKNPGEFSEFPSGAGVPGQNQFQLRFQDSRLRSQGEMGNSDNMKYLELPSAQHMHIMHTDGGSRIAPSSGGAPPLPAWAQTRNLPKREQKHPYFSEPTAHFNKERIRTNLKNLGRDVRANDNLYEMGKMDERNNSPLQSSAQVRGNNKGIRTIPLQNQPRLFPALRLHPGNHETVNPRSHPSTSFHTLHASQVRHLAILKIPPHLSLSPLSLRAHPLTLNISVYAKKELDDIMYFRSGPRTQGALEQGDMPSRAEKGSGSSKHAEGLLNTNLEQQQHNCEQSSCRHDSNLEPSQQLPSSKQAEKGLIPPTSTTLSQPSAPGKEGGDSTLPKLSKPSRQDDRKDVHVNEQEDVVKRQDEGKGQDEGVPKSERKDGDGEEEGSAPDPLSLTLLTDIWQTINQDNGSKTPSQKPPAVPPPPPSHRQIPRGMVASGGRNRPALVFPIRRQPPPPPISPVHHFGQRAF</sequence>
<feature type="compositionally biased region" description="Polar residues" evidence="1">
    <location>
        <begin position="551"/>
        <end position="563"/>
    </location>
</feature>
<dbReference type="Proteomes" id="UP000094527">
    <property type="component" value="Unassembled WGS sequence"/>
</dbReference>
<feature type="region of interest" description="Disordered" evidence="1">
    <location>
        <begin position="67"/>
        <end position="87"/>
    </location>
</feature>
<feature type="compositionally biased region" description="Polar residues" evidence="1">
    <location>
        <begin position="425"/>
        <end position="439"/>
    </location>
</feature>
<evidence type="ECO:0000313" key="3">
    <source>
        <dbReference type="Proteomes" id="UP000094527"/>
    </source>
</evidence>